<dbReference type="SMART" id="SM00267">
    <property type="entry name" value="GGDEF"/>
    <property type="match status" value="1"/>
</dbReference>
<protein>
    <submittedName>
        <fullName evidence="3">Diguanylate cyclase (GGDEF) domain-containing protein</fullName>
    </submittedName>
</protein>
<dbReference type="PANTHER" id="PTHR44757">
    <property type="entry name" value="DIGUANYLATE CYCLASE DGCP"/>
    <property type="match status" value="1"/>
</dbReference>
<dbReference type="STRING" id="1396821.SAMN05444515_11916"/>
<dbReference type="InterPro" id="IPR043128">
    <property type="entry name" value="Rev_trsase/Diguanyl_cyclase"/>
</dbReference>
<dbReference type="Gene3D" id="3.20.20.450">
    <property type="entry name" value="EAL domain"/>
    <property type="match status" value="1"/>
</dbReference>
<feature type="domain" description="EAL" evidence="1">
    <location>
        <begin position="151"/>
        <end position="354"/>
    </location>
</feature>
<dbReference type="SUPFAM" id="SSF55073">
    <property type="entry name" value="Nucleotide cyclase"/>
    <property type="match status" value="1"/>
</dbReference>
<dbReference type="AlphaFoldDB" id="A0A1H7QTL3"/>
<reference evidence="4" key="1">
    <citation type="submission" date="2016-10" db="EMBL/GenBank/DDBJ databases">
        <authorList>
            <person name="Varghese N."/>
            <person name="Submissions S."/>
        </authorList>
    </citation>
    <scope>NUCLEOTIDE SEQUENCE [LARGE SCALE GENOMIC DNA]</scope>
    <source>
        <strain evidence="4">DSM 241</strain>
    </source>
</reference>
<evidence type="ECO:0000259" key="1">
    <source>
        <dbReference type="PROSITE" id="PS50883"/>
    </source>
</evidence>
<gene>
    <name evidence="3" type="ORF">SAMN05444515_11916</name>
</gene>
<dbReference type="PANTHER" id="PTHR44757:SF2">
    <property type="entry name" value="BIOFILM ARCHITECTURE MAINTENANCE PROTEIN MBAA"/>
    <property type="match status" value="1"/>
</dbReference>
<sequence>MKTAAAAGHSLALFLVDLERFKYFNDSLGRPAGDALLRHVAQWLTHGIGDASLLSRIGADQFAMVLPKVRSEVDVARVLEKLMAVFQDRSFNLKDDTYRVAARTGVALFPQDGKEADALFLNAEAALKNAKAGGDRYLFYSHKMTKAMAGKLILENQLRQAIDREEFVLHYQPKVSFASGKLVSAEALIRWNDPRTGQVPPSQFIPVLEETGLIYEVGRWALRKAIADYLSWLEKGLPAVRVAVNVSALQLRSVGFIAELEQALAVDARAAAGLELEITESLTMRWRRAWRRRSSRACCACWVATSCRATSSARRCRRNSSRPASWCPGGPASVWFQTETYSSGEDEDDGETVS</sequence>
<dbReference type="Gene3D" id="3.30.70.270">
    <property type="match status" value="1"/>
</dbReference>
<dbReference type="InterPro" id="IPR035919">
    <property type="entry name" value="EAL_sf"/>
</dbReference>
<dbReference type="InterPro" id="IPR000160">
    <property type="entry name" value="GGDEF_dom"/>
</dbReference>
<evidence type="ECO:0000259" key="2">
    <source>
        <dbReference type="PROSITE" id="PS50887"/>
    </source>
</evidence>
<dbReference type="Pfam" id="PF00990">
    <property type="entry name" value="GGDEF"/>
    <property type="match status" value="1"/>
</dbReference>
<keyword evidence="4" id="KW-1185">Reference proteome</keyword>
<proteinExistence type="predicted"/>
<dbReference type="CDD" id="cd01949">
    <property type="entry name" value="GGDEF"/>
    <property type="match status" value="1"/>
</dbReference>
<accession>A0A1H7QTL3</accession>
<feature type="domain" description="GGDEF" evidence="2">
    <location>
        <begin position="9"/>
        <end position="142"/>
    </location>
</feature>
<evidence type="ECO:0000313" key="3">
    <source>
        <dbReference type="EMBL" id="SEL51262.1"/>
    </source>
</evidence>
<name>A0A1H7QTL3_9GAMM</name>
<dbReference type="CDD" id="cd01948">
    <property type="entry name" value="EAL"/>
    <property type="match status" value="1"/>
</dbReference>
<dbReference type="PROSITE" id="PS50883">
    <property type="entry name" value="EAL"/>
    <property type="match status" value="1"/>
</dbReference>
<dbReference type="SMART" id="SM00052">
    <property type="entry name" value="EAL"/>
    <property type="match status" value="1"/>
</dbReference>
<dbReference type="PROSITE" id="PS50887">
    <property type="entry name" value="GGDEF"/>
    <property type="match status" value="1"/>
</dbReference>
<dbReference type="InterPro" id="IPR029787">
    <property type="entry name" value="Nucleotide_cyclase"/>
</dbReference>
<dbReference type="SUPFAM" id="SSF141868">
    <property type="entry name" value="EAL domain-like"/>
    <property type="match status" value="1"/>
</dbReference>
<organism evidence="3 4">
    <name type="scientific">Ectothiorhodospira marina</name>
    <dbReference type="NCBI Taxonomy" id="1396821"/>
    <lineage>
        <taxon>Bacteria</taxon>
        <taxon>Pseudomonadati</taxon>
        <taxon>Pseudomonadota</taxon>
        <taxon>Gammaproteobacteria</taxon>
        <taxon>Chromatiales</taxon>
        <taxon>Ectothiorhodospiraceae</taxon>
        <taxon>Ectothiorhodospira</taxon>
    </lineage>
</organism>
<dbReference type="EMBL" id="FOAA01000019">
    <property type="protein sequence ID" value="SEL51262.1"/>
    <property type="molecule type" value="Genomic_DNA"/>
</dbReference>
<evidence type="ECO:0000313" key="4">
    <source>
        <dbReference type="Proteomes" id="UP000199256"/>
    </source>
</evidence>
<dbReference type="Proteomes" id="UP000199256">
    <property type="component" value="Unassembled WGS sequence"/>
</dbReference>
<dbReference type="NCBIfam" id="TIGR00254">
    <property type="entry name" value="GGDEF"/>
    <property type="match status" value="1"/>
</dbReference>
<dbReference type="InterPro" id="IPR052155">
    <property type="entry name" value="Biofilm_reg_signaling"/>
</dbReference>
<dbReference type="Pfam" id="PF00563">
    <property type="entry name" value="EAL"/>
    <property type="match status" value="1"/>
</dbReference>
<dbReference type="InterPro" id="IPR001633">
    <property type="entry name" value="EAL_dom"/>
</dbReference>